<dbReference type="RefSeq" id="WP_128832634.1">
    <property type="nucleotide sequence ID" value="NZ_AP014612.1"/>
</dbReference>
<accession>A0A1L7LGF9</accession>
<dbReference type="AlphaFoldDB" id="A0A1L7LGF9"/>
<protein>
    <submittedName>
        <fullName evidence="2">Recombination, repair and ssDNA binding protein</fullName>
    </submittedName>
</protein>
<dbReference type="KEGG" id="strg:SRT_00100"/>
<evidence type="ECO:0000256" key="1">
    <source>
        <dbReference type="SAM" id="Coils"/>
    </source>
</evidence>
<feature type="coiled-coil region" evidence="1">
    <location>
        <begin position="12"/>
        <end position="39"/>
    </location>
</feature>
<sequence length="39" mass="4654">MKNLIETVEKFLTYSDEKLEELSKKNQALREETSHQKSK</sequence>
<organism evidence="2 3">
    <name type="scientific">Streptococcus troglodytae</name>
    <dbReference type="NCBI Taxonomy" id="1111760"/>
    <lineage>
        <taxon>Bacteria</taxon>
        <taxon>Bacillati</taxon>
        <taxon>Bacillota</taxon>
        <taxon>Bacilli</taxon>
        <taxon>Lactobacillales</taxon>
        <taxon>Streptococcaceae</taxon>
        <taxon>Streptococcus</taxon>
    </lineage>
</organism>
<evidence type="ECO:0000313" key="3">
    <source>
        <dbReference type="Proteomes" id="UP000217758"/>
    </source>
</evidence>
<dbReference type="EMBL" id="AP014612">
    <property type="protein sequence ID" value="BAQ23271.1"/>
    <property type="molecule type" value="Genomic_DNA"/>
</dbReference>
<evidence type="ECO:0000313" key="2">
    <source>
        <dbReference type="EMBL" id="BAQ23271.1"/>
    </source>
</evidence>
<name>A0A1L7LGF9_9STRE</name>
<dbReference type="Proteomes" id="UP000217758">
    <property type="component" value="Chromosome"/>
</dbReference>
<reference evidence="2 3" key="1">
    <citation type="journal article" date="2016" name="Microbiol. Immunol.">
        <title>Complete genome sequence of Streptococcus troglodytae TKU31 isolated from the oral cavity of a chimpanzee (Pan troglodytes).</title>
        <authorList>
            <person name="Okamoto M."/>
            <person name="Naito M."/>
            <person name="Miyanohara M."/>
            <person name="Imai S."/>
            <person name="Nomura Y."/>
            <person name="Saito W."/>
            <person name="Momoi Y."/>
            <person name="Takada K."/>
            <person name="Miyabe-Nishiwaki T."/>
            <person name="Tomonaga M."/>
            <person name="Hanada N."/>
        </authorList>
    </citation>
    <scope>NUCLEOTIDE SEQUENCE [LARGE SCALE GENOMIC DNA]</scope>
    <source>
        <strain evidence="3">TKU 31</strain>
    </source>
</reference>
<dbReference type="NCBIfam" id="NF040896">
    <property type="entry name" value="SP_0009_fam"/>
    <property type="match status" value="1"/>
</dbReference>
<keyword evidence="1" id="KW-0175">Coiled coil</keyword>
<keyword evidence="3" id="KW-1185">Reference proteome</keyword>
<gene>
    <name evidence="2" type="ORF">SRT_00100</name>
</gene>
<dbReference type="InterPro" id="IPR049819">
    <property type="entry name" value="SP_0009-like"/>
</dbReference>
<proteinExistence type="predicted"/>